<evidence type="ECO:0000256" key="3">
    <source>
        <dbReference type="ARBA" id="ARBA00022801"/>
    </source>
</evidence>
<dbReference type="GO" id="GO:0004553">
    <property type="term" value="F:hydrolase activity, hydrolyzing O-glycosyl compounds"/>
    <property type="evidence" value="ECO:0007669"/>
    <property type="project" value="InterPro"/>
</dbReference>
<feature type="domain" description="Glycoside hydrolase family 2 catalytic" evidence="13">
    <location>
        <begin position="35"/>
        <end position="237"/>
    </location>
</feature>
<gene>
    <name evidence="14" type="ORF">CHKLHMKO_00630</name>
</gene>
<evidence type="ECO:0000256" key="5">
    <source>
        <dbReference type="ARBA" id="ARBA00023180"/>
    </source>
</evidence>
<dbReference type="Pfam" id="PF02836">
    <property type="entry name" value="Glyco_hydro_2_C"/>
    <property type="match status" value="1"/>
</dbReference>
<dbReference type="AlphaFoldDB" id="A0A811TF89"/>
<keyword evidence="2" id="KW-1003">Cell membrane</keyword>
<evidence type="ECO:0000256" key="4">
    <source>
        <dbReference type="ARBA" id="ARBA00023136"/>
    </source>
</evidence>
<comment type="caution">
    <text evidence="14">The sequence shown here is derived from an EMBL/GenBank/DDBJ whole genome shotgun (WGS) entry which is preliminary data.</text>
</comment>
<dbReference type="GO" id="GO:0071555">
    <property type="term" value="P:cell wall organization"/>
    <property type="evidence" value="ECO:0007669"/>
    <property type="project" value="UniProtKB-KW"/>
</dbReference>
<dbReference type="SUPFAM" id="SSF51445">
    <property type="entry name" value="(Trans)glycosidases"/>
    <property type="match status" value="1"/>
</dbReference>
<evidence type="ECO:0000256" key="11">
    <source>
        <dbReference type="ARBA" id="ARBA00043078"/>
    </source>
</evidence>
<keyword evidence="12" id="KW-1133">Transmembrane helix</keyword>
<dbReference type="Proteomes" id="UP000610373">
    <property type="component" value="Unassembled WGS sequence"/>
</dbReference>
<protein>
    <recommendedName>
        <fullName evidence="11">Endo-1,3-beta-glucanase btgC</fullName>
    </recommendedName>
    <alternativeName>
        <fullName evidence="10">Laminarinase btgC</fullName>
    </alternativeName>
</protein>
<dbReference type="PANTHER" id="PTHR16631">
    <property type="entry name" value="GLUCAN 1,3-BETA-GLUCOSIDASE"/>
    <property type="match status" value="1"/>
</dbReference>
<dbReference type="GO" id="GO:0005886">
    <property type="term" value="C:plasma membrane"/>
    <property type="evidence" value="ECO:0007669"/>
    <property type="project" value="UniProtKB-SubCell"/>
</dbReference>
<keyword evidence="5" id="KW-0325">Glycoprotein</keyword>
<reference evidence="14" key="1">
    <citation type="submission" date="2020-10" db="EMBL/GenBank/DDBJ databases">
        <authorList>
            <person name="Hahn C.J."/>
            <person name="Laso-Perez R."/>
            <person name="Vulcano F."/>
            <person name="Vaziourakis K.-M."/>
            <person name="Stokke R."/>
            <person name="Steen I.H."/>
            <person name="Teske A."/>
            <person name="Boetius A."/>
            <person name="Liebeke M."/>
            <person name="Amann R."/>
            <person name="Knittel K."/>
        </authorList>
    </citation>
    <scope>NUCLEOTIDE SEQUENCE</scope>
    <source>
        <strain evidence="14">Gfbio:e3339647-f889-4370-9287-4fb5cb688e4c:AG392O15_GoMArc1</strain>
    </source>
</reference>
<keyword evidence="12" id="KW-0812">Transmembrane</keyword>
<evidence type="ECO:0000256" key="6">
    <source>
        <dbReference type="ARBA" id="ARBA00023277"/>
    </source>
</evidence>
<organism evidence="14 15">
    <name type="scientific">Candidatus Argoarchaeum ethanivorans</name>
    <dbReference type="NCBI Taxonomy" id="2608793"/>
    <lineage>
        <taxon>Archaea</taxon>
        <taxon>Methanobacteriati</taxon>
        <taxon>Methanobacteriota</taxon>
        <taxon>Stenosarchaea group</taxon>
        <taxon>Methanomicrobia</taxon>
        <taxon>Methanosarcinales</taxon>
        <taxon>Methanosarcinales incertae sedis</taxon>
        <taxon>GOM Arc I cluster</taxon>
        <taxon>Candidatus Argoarchaeum</taxon>
    </lineage>
</organism>
<evidence type="ECO:0000313" key="14">
    <source>
        <dbReference type="EMBL" id="CAD6494119.1"/>
    </source>
</evidence>
<dbReference type="EMBL" id="CAJHIO010000061">
    <property type="protein sequence ID" value="CAD6494119.1"/>
    <property type="molecule type" value="Genomic_DNA"/>
</dbReference>
<keyword evidence="6" id="KW-0119">Carbohydrate metabolism</keyword>
<accession>A0A811TF89</accession>
<dbReference type="GO" id="GO:0000272">
    <property type="term" value="P:polysaccharide catabolic process"/>
    <property type="evidence" value="ECO:0007669"/>
    <property type="project" value="UniProtKB-KW"/>
</dbReference>
<evidence type="ECO:0000313" key="15">
    <source>
        <dbReference type="Proteomes" id="UP000610373"/>
    </source>
</evidence>
<evidence type="ECO:0000256" key="2">
    <source>
        <dbReference type="ARBA" id="ARBA00022475"/>
    </source>
</evidence>
<evidence type="ECO:0000256" key="8">
    <source>
        <dbReference type="ARBA" id="ARBA00023326"/>
    </source>
</evidence>
<evidence type="ECO:0000256" key="7">
    <source>
        <dbReference type="ARBA" id="ARBA00023316"/>
    </source>
</evidence>
<evidence type="ECO:0000256" key="12">
    <source>
        <dbReference type="SAM" id="Phobius"/>
    </source>
</evidence>
<feature type="transmembrane region" description="Helical" evidence="12">
    <location>
        <begin position="342"/>
        <end position="362"/>
    </location>
</feature>
<comment type="subcellular location">
    <subcellularLocation>
        <location evidence="1">Cell membrane</location>
    </subcellularLocation>
</comment>
<name>A0A811TF89_9EURY</name>
<evidence type="ECO:0000259" key="13">
    <source>
        <dbReference type="Pfam" id="PF02836"/>
    </source>
</evidence>
<dbReference type="InterPro" id="IPR017853">
    <property type="entry name" value="GH"/>
</dbReference>
<dbReference type="InterPro" id="IPR006103">
    <property type="entry name" value="Glyco_hydro_2_cat"/>
</dbReference>
<dbReference type="PANTHER" id="PTHR16631:SF17">
    <property type="entry name" value="GLUCAN ENDO-1,3-BETA-GLUCOSIDASE BTGC"/>
    <property type="match status" value="1"/>
</dbReference>
<proteinExistence type="predicted"/>
<dbReference type="InterPro" id="IPR050732">
    <property type="entry name" value="Beta-glucan_modifiers"/>
</dbReference>
<keyword evidence="3" id="KW-0378">Hydrolase</keyword>
<keyword evidence="4 12" id="KW-0472">Membrane</keyword>
<comment type="function">
    <text evidence="9">Glucanases play a role in cell expansion during growth, in cell-cell fusion during mating, and in spore release during sporulation. This enzyme may be involved in beta-glucan degradation. Active on laminarin and lichenan.</text>
</comment>
<evidence type="ECO:0000256" key="1">
    <source>
        <dbReference type="ARBA" id="ARBA00004236"/>
    </source>
</evidence>
<sequence>MLITTIFLLACAFVGVANTSAEEVYTNGNFTNIVKGVAYSPHMPGEGCTVFEKANYTQDFEWIVEANINTIRTYDWVSEEILDNATKYHVAVIEGIWITQDGDFSDESFKESCKVHIAEVVNRDKDKDCIIGWCIGNELREDVVERVGKEETENFLKELYEYTKSLDSDPNHFVTHANWPPLDNLDMSFFDVIGFNVYSYWPPKIIYKGYFDYLGDLKEKYPNKPLLITEFGYSTSPVGQGNYGYGGNSEVLQAEGIKKRWQEIVNANCIGGIVFEWDDEWWKNNCFGEDKDTHEIDDAEEWFGIIAVEGVADNYTLRKKLAYYAVQEIFGSDEISPSPTNAASGFEMGFAIIGLLIMTCFIKRKRRGENIR</sequence>
<evidence type="ECO:0000256" key="10">
    <source>
        <dbReference type="ARBA" id="ARBA00042373"/>
    </source>
</evidence>
<evidence type="ECO:0000256" key="9">
    <source>
        <dbReference type="ARBA" id="ARBA00037649"/>
    </source>
</evidence>
<keyword evidence="7" id="KW-0961">Cell wall biogenesis/degradation</keyword>
<keyword evidence="8" id="KW-0624">Polysaccharide degradation</keyword>
<dbReference type="Gene3D" id="3.20.20.80">
    <property type="entry name" value="Glycosidases"/>
    <property type="match status" value="1"/>
</dbReference>